<dbReference type="Pfam" id="PF01055">
    <property type="entry name" value="Glyco_hydro_31_2nd"/>
    <property type="match status" value="1"/>
</dbReference>
<keyword evidence="2" id="KW-0326">Glycosidase</keyword>
<dbReference type="InterPro" id="IPR052990">
    <property type="entry name" value="Sulfoquinovosidase_GH31"/>
</dbReference>
<dbReference type="Proteomes" id="UP001519460">
    <property type="component" value="Unassembled WGS sequence"/>
</dbReference>
<dbReference type="NCBIfam" id="NF007746">
    <property type="entry name" value="PRK10426.1"/>
    <property type="match status" value="1"/>
</dbReference>
<keyword evidence="6" id="KW-1185">Reference proteome</keyword>
<name>A0ABD0LX49_9CAEN</name>
<proteinExistence type="inferred from homology"/>
<dbReference type="PANTHER" id="PTHR46959:SF2">
    <property type="entry name" value="SULFOQUINOVOSIDASE"/>
    <property type="match status" value="1"/>
</dbReference>
<dbReference type="InterPro" id="IPR017853">
    <property type="entry name" value="GH"/>
</dbReference>
<dbReference type="PANTHER" id="PTHR46959">
    <property type="entry name" value="SULFOQUINOVOSIDASE"/>
    <property type="match status" value="1"/>
</dbReference>
<dbReference type="EMBL" id="JACVVK020000019">
    <property type="protein sequence ID" value="KAK7503683.1"/>
    <property type="molecule type" value="Genomic_DNA"/>
</dbReference>
<dbReference type="InterPro" id="IPR044112">
    <property type="entry name" value="YihQ_TIM-like"/>
</dbReference>
<dbReference type="Gene3D" id="2.60.40.1180">
    <property type="entry name" value="Golgi alpha-mannosidase II"/>
    <property type="match status" value="1"/>
</dbReference>
<evidence type="ECO:0000313" key="6">
    <source>
        <dbReference type="Proteomes" id="UP001519460"/>
    </source>
</evidence>
<comment type="similarity">
    <text evidence="1 2">Belongs to the glycosyl hydrolase 31 family.</text>
</comment>
<feature type="domain" description="Glycoside hydrolase family 31 TIM barrel" evidence="3">
    <location>
        <begin position="6"/>
        <end position="300"/>
    </location>
</feature>
<evidence type="ECO:0000313" key="5">
    <source>
        <dbReference type="EMBL" id="KAK7503683.1"/>
    </source>
</evidence>
<evidence type="ECO:0000259" key="3">
    <source>
        <dbReference type="Pfam" id="PF01055"/>
    </source>
</evidence>
<feature type="domain" description="Glycosyl hydrolase family 31 C-terminal" evidence="4">
    <location>
        <begin position="322"/>
        <end position="412"/>
    </location>
</feature>
<evidence type="ECO:0000256" key="1">
    <source>
        <dbReference type="ARBA" id="ARBA00007806"/>
    </source>
</evidence>
<dbReference type="Gene3D" id="3.20.20.80">
    <property type="entry name" value="Glycosidases"/>
    <property type="match status" value="1"/>
</dbReference>
<protein>
    <recommendedName>
        <fullName evidence="7">Alpha-glucosidase</fullName>
    </recommendedName>
</protein>
<evidence type="ECO:0000256" key="2">
    <source>
        <dbReference type="RuleBase" id="RU361185"/>
    </source>
</evidence>
<dbReference type="InterPro" id="IPR013780">
    <property type="entry name" value="Glyco_hydro_b"/>
</dbReference>
<evidence type="ECO:0000259" key="4">
    <source>
        <dbReference type="Pfam" id="PF21365"/>
    </source>
</evidence>
<dbReference type="SUPFAM" id="SSF51011">
    <property type="entry name" value="Glycosyl hydrolase domain"/>
    <property type="match status" value="1"/>
</dbReference>
<reference evidence="5 6" key="1">
    <citation type="journal article" date="2023" name="Sci. Data">
        <title>Genome assembly of the Korean intertidal mud-creeper Batillaria attramentaria.</title>
        <authorList>
            <person name="Patra A.K."/>
            <person name="Ho P.T."/>
            <person name="Jun S."/>
            <person name="Lee S.J."/>
            <person name="Kim Y."/>
            <person name="Won Y.J."/>
        </authorList>
    </citation>
    <scope>NUCLEOTIDE SEQUENCE [LARGE SCALE GENOMIC DNA]</scope>
    <source>
        <strain evidence="5">Wonlab-2016</strain>
    </source>
</reference>
<dbReference type="SUPFAM" id="SSF51445">
    <property type="entry name" value="(Trans)glycosidases"/>
    <property type="match status" value="1"/>
</dbReference>
<keyword evidence="2" id="KW-0378">Hydrolase</keyword>
<evidence type="ECO:0008006" key="7">
    <source>
        <dbReference type="Google" id="ProtNLM"/>
    </source>
</evidence>
<dbReference type="CDD" id="cd06594">
    <property type="entry name" value="GH31_glucosidase_YihQ"/>
    <property type="match status" value="1"/>
</dbReference>
<organism evidence="5 6">
    <name type="scientific">Batillaria attramentaria</name>
    <dbReference type="NCBI Taxonomy" id="370345"/>
    <lineage>
        <taxon>Eukaryota</taxon>
        <taxon>Metazoa</taxon>
        <taxon>Spiralia</taxon>
        <taxon>Lophotrochozoa</taxon>
        <taxon>Mollusca</taxon>
        <taxon>Gastropoda</taxon>
        <taxon>Caenogastropoda</taxon>
        <taxon>Sorbeoconcha</taxon>
        <taxon>Cerithioidea</taxon>
        <taxon>Batillariidae</taxon>
        <taxon>Batillaria</taxon>
    </lineage>
</organism>
<dbReference type="AlphaFoldDB" id="A0ABD0LX49"/>
<comment type="caution">
    <text evidence="5">The sequence shown here is derived from an EMBL/GenBank/DDBJ whole genome shotgun (WGS) entry which is preliminary data.</text>
</comment>
<gene>
    <name evidence="5" type="ORF">BaRGS_00005222</name>
</gene>
<dbReference type="GO" id="GO:0016798">
    <property type="term" value="F:hydrolase activity, acting on glycosyl bonds"/>
    <property type="evidence" value="ECO:0007669"/>
    <property type="project" value="UniProtKB-KW"/>
</dbReference>
<sequence>MRGYLTQAEAYSIPVSGVWIQDWVGRITTSFGRRLFWDWHWNQEQYPDLPAEISRLREKGIRVLGYINPYLHQEGELFKVADANGYFVKNTTNQTYISDFGEFYCGTIDLTNPAAYDWYKNDVIKKNMIEFGFGGWMADFGEYLPAEGVEFYSGQHPEELHNEWPVLWAKLNREAVEESGKLGDVMFWMRAGYSGTGNYSLLMWAGDQNVDFSLSDGIASTVPAALSMGVSGVGLTHFDIGGFTTFAAFTPPLVRTEQCLLRSAEMAVFTPVFRTHEGNQPRNSVQFYSSRSTMTKFARLARMFASLQNYRRHVVNLTATTGLPAQRPLFLHYPSDPQSYDVTYQYMFGPDLLVAPVYLPDVESWDVYLPPDPEATWVFLWDGSARMTSGGQTVKVSAPLGQPPVFYRNTSVFVPDFMQLTAEPLVDIPPYIPDDYFKPDAGAEPDQTPCGSAPDIAPSRLASLVAFAVAFLRM</sequence>
<dbReference type="Pfam" id="PF21365">
    <property type="entry name" value="Glyco_hydro_31_3rd"/>
    <property type="match status" value="1"/>
</dbReference>
<dbReference type="InterPro" id="IPR048395">
    <property type="entry name" value="Glyco_hydro_31_C"/>
</dbReference>
<dbReference type="InterPro" id="IPR000322">
    <property type="entry name" value="Glyco_hydro_31_TIM"/>
</dbReference>
<accession>A0ABD0LX49</accession>